<dbReference type="AlphaFoldDB" id="B0EKJ9"/>
<evidence type="ECO:0000313" key="2">
    <source>
        <dbReference type="Proteomes" id="UP000008076"/>
    </source>
</evidence>
<dbReference type="Proteomes" id="UP000008076">
    <property type="component" value="Unassembled WGS sequence"/>
</dbReference>
<dbReference type="KEGG" id="edi:EDI_015980"/>
<proteinExistence type="predicted"/>
<reference evidence="2" key="1">
    <citation type="submission" date="2007-12" db="EMBL/GenBank/DDBJ databases">
        <title>Annotation of Entamoeba dispar SAW760.</title>
        <authorList>
            <person name="Lorenzi H."/>
            <person name="Inman J."/>
            <person name="Schobel S."/>
            <person name="Amedeo P."/>
            <person name="Caler E."/>
        </authorList>
    </citation>
    <scope>NUCLEOTIDE SEQUENCE [LARGE SCALE GENOMIC DNA]</scope>
    <source>
        <strain evidence="2">ATCC PRA-260 / SAW760</strain>
    </source>
</reference>
<organism evidence="2">
    <name type="scientific">Entamoeba dispar (strain ATCC PRA-260 / SAW760)</name>
    <dbReference type="NCBI Taxonomy" id="370354"/>
    <lineage>
        <taxon>Eukaryota</taxon>
        <taxon>Amoebozoa</taxon>
        <taxon>Evosea</taxon>
        <taxon>Archamoebae</taxon>
        <taxon>Mastigamoebida</taxon>
        <taxon>Entamoebidae</taxon>
        <taxon>Entamoeba</taxon>
    </lineage>
</organism>
<dbReference type="VEuPathDB" id="AmoebaDB:EDI_015980"/>
<evidence type="ECO:0000313" key="1">
    <source>
        <dbReference type="EMBL" id="EDR24950.1"/>
    </source>
</evidence>
<dbReference type="GeneID" id="5883808"/>
<gene>
    <name evidence="1" type="ORF">EDI_015980</name>
</gene>
<dbReference type="RefSeq" id="XP_001738715.1">
    <property type="nucleotide sequence ID" value="XM_001738663.1"/>
</dbReference>
<sequence length="84" mass="10116">MNDIQNTEMINSKCEMQFIIKNNLKLHHKGMEYVFTIFNQLGCNCDSFVNMRIRNDNNIKQEMINIQNNINTIIRIKYIYINKK</sequence>
<accession>B0EKJ9</accession>
<protein>
    <submittedName>
        <fullName evidence="1">Uncharacterized protein</fullName>
    </submittedName>
</protein>
<keyword evidence="2" id="KW-1185">Reference proteome</keyword>
<name>B0EKJ9_ENTDS</name>
<dbReference type="EMBL" id="DS549758">
    <property type="protein sequence ID" value="EDR24950.1"/>
    <property type="molecule type" value="Genomic_DNA"/>
</dbReference>